<dbReference type="PIRSF" id="PIRSF001332">
    <property type="entry name" value="Acetolac_decarb"/>
    <property type="match status" value="1"/>
</dbReference>
<dbReference type="Gene3D" id="3.30.1330.80">
    <property type="entry name" value="Hypothetical protein, similar to alpha- acetolactate decarboxylase, domain 2"/>
    <property type="match status" value="2"/>
</dbReference>
<dbReference type="GO" id="GO:0045151">
    <property type="term" value="P:acetoin biosynthetic process"/>
    <property type="evidence" value="ECO:0007669"/>
    <property type="project" value="UniProtKB-UniRule"/>
</dbReference>
<evidence type="ECO:0000256" key="9">
    <source>
        <dbReference type="PIRNR" id="PIRNR001332"/>
    </source>
</evidence>
<evidence type="ECO:0000313" key="10">
    <source>
        <dbReference type="EMBL" id="SIO54188.1"/>
    </source>
</evidence>
<keyword evidence="8 9" id="KW-0456">Lyase</keyword>
<evidence type="ECO:0000256" key="6">
    <source>
        <dbReference type="ARBA" id="ARBA00022793"/>
    </source>
</evidence>
<comment type="pathway">
    <text evidence="2 9">Polyol metabolism; (R,R)-butane-2,3-diol biosynthesis; (R,R)-butane-2,3-diol from pyruvate: step 2/3.</text>
</comment>
<dbReference type="RefSeq" id="WP_074268529.1">
    <property type="nucleotide sequence ID" value="NZ_FSRM01000002.1"/>
</dbReference>
<reference evidence="10 11" key="1">
    <citation type="submission" date="2016-11" db="EMBL/GenBank/DDBJ databases">
        <authorList>
            <person name="Jaros S."/>
            <person name="Januszkiewicz K."/>
            <person name="Wedrychowicz H."/>
        </authorList>
    </citation>
    <scope>NUCLEOTIDE SEQUENCE [LARGE SCALE GENOMIC DNA]</scope>
    <source>
        <strain evidence="10 11">GAS86</strain>
    </source>
</reference>
<evidence type="ECO:0000256" key="3">
    <source>
        <dbReference type="ARBA" id="ARBA00007106"/>
    </source>
</evidence>
<dbReference type="GO" id="GO:0047605">
    <property type="term" value="F:acetolactate decarboxylase activity"/>
    <property type="evidence" value="ECO:0007669"/>
    <property type="project" value="UniProtKB-UniRule"/>
</dbReference>
<protein>
    <recommendedName>
        <fullName evidence="5 9">Alpha-acetolactate decarboxylase</fullName>
        <ecNumber evidence="4 9">4.1.1.5</ecNumber>
    </recommendedName>
</protein>
<dbReference type="InterPro" id="IPR005128">
    <property type="entry name" value="Acetolactate_a_deCO2ase"/>
</dbReference>
<evidence type="ECO:0000256" key="4">
    <source>
        <dbReference type="ARBA" id="ARBA00013204"/>
    </source>
</evidence>
<comment type="catalytic activity">
    <reaction evidence="1 9">
        <text>(2S)-2-acetolactate + H(+) = (R)-acetoin + CO2</text>
        <dbReference type="Rhea" id="RHEA:21580"/>
        <dbReference type="ChEBI" id="CHEBI:15378"/>
        <dbReference type="ChEBI" id="CHEBI:15686"/>
        <dbReference type="ChEBI" id="CHEBI:16526"/>
        <dbReference type="ChEBI" id="CHEBI:58476"/>
        <dbReference type="EC" id="4.1.1.5"/>
    </reaction>
</comment>
<dbReference type="UniPathway" id="UPA00626">
    <property type="reaction ID" value="UER00678"/>
</dbReference>
<organism evidence="10 11">
    <name type="scientific">Paraburkholderia phenazinium</name>
    <dbReference type="NCBI Taxonomy" id="60549"/>
    <lineage>
        <taxon>Bacteria</taxon>
        <taxon>Pseudomonadati</taxon>
        <taxon>Pseudomonadota</taxon>
        <taxon>Betaproteobacteria</taxon>
        <taxon>Burkholderiales</taxon>
        <taxon>Burkholderiaceae</taxon>
        <taxon>Paraburkholderia</taxon>
    </lineage>
</organism>
<dbReference type="CDD" id="cd17299">
    <property type="entry name" value="acetolactate_decarboxylase"/>
    <property type="match status" value="1"/>
</dbReference>
<evidence type="ECO:0000256" key="5">
    <source>
        <dbReference type="ARBA" id="ARBA00020164"/>
    </source>
</evidence>
<accession>A0A1N6KC97</accession>
<sequence length="276" mass="29730">MPELNLLIPSVLERALKVEMTRTGTSASSIVAAALAEYFHTPLHTLFQVSTSGALVEGVYTGAISSKVILKHGDFGLGTFENLDGEMVVLDGLIYRARGDGTVSEAPVDACAPFAVVTRFTPDVDVSIGPADSLDVLMQQCDAYRRSNNIFYAIRLDGEFHHAHMRAVSPPQSGARLIDAAKAQAEFELSAIRGTLVGLWSPGFSSAFSIAGYHFHFLSEDRKHGGHLLACSSAPLRLRIEALTDFHLALPENESFLKADLSKNSAGELAYAEQAH</sequence>
<dbReference type="SUPFAM" id="SSF117856">
    <property type="entry name" value="AF0104/ALDC/Ptd012-like"/>
    <property type="match status" value="1"/>
</dbReference>
<dbReference type="Proteomes" id="UP000184693">
    <property type="component" value="Unassembled WGS sequence"/>
</dbReference>
<evidence type="ECO:0000313" key="11">
    <source>
        <dbReference type="Proteomes" id="UP000184693"/>
    </source>
</evidence>
<name>A0A1N6KC97_9BURK</name>
<keyword evidence="6 9" id="KW-0210">Decarboxylase</keyword>
<dbReference type="Pfam" id="PF03306">
    <property type="entry name" value="AAL_decarboxy"/>
    <property type="match status" value="1"/>
</dbReference>
<evidence type="ECO:0000256" key="1">
    <source>
        <dbReference type="ARBA" id="ARBA00001784"/>
    </source>
</evidence>
<dbReference type="PANTHER" id="PTHR35524">
    <property type="entry name" value="ALPHA-ACETOLACTATE DECARBOXYLASE"/>
    <property type="match status" value="1"/>
</dbReference>
<evidence type="ECO:0000256" key="2">
    <source>
        <dbReference type="ARBA" id="ARBA00005170"/>
    </source>
</evidence>
<comment type="similarity">
    <text evidence="3 9">Belongs to the alpha-acetolactate decarboxylase family.</text>
</comment>
<keyword evidence="7 9" id="KW-0005">Acetoin biosynthesis</keyword>
<dbReference type="EMBL" id="FSRM01000002">
    <property type="protein sequence ID" value="SIO54188.1"/>
    <property type="molecule type" value="Genomic_DNA"/>
</dbReference>
<gene>
    <name evidence="10" type="ORF">SAMN05444168_6763</name>
</gene>
<evidence type="ECO:0000256" key="8">
    <source>
        <dbReference type="ARBA" id="ARBA00023239"/>
    </source>
</evidence>
<evidence type="ECO:0000256" key="7">
    <source>
        <dbReference type="ARBA" id="ARBA00023061"/>
    </source>
</evidence>
<dbReference type="AlphaFoldDB" id="A0A1N6KC97"/>
<proteinExistence type="inferred from homology"/>
<dbReference type="PANTHER" id="PTHR35524:SF1">
    <property type="entry name" value="ALPHA-ACETOLACTATE DECARBOXYLASE"/>
    <property type="match status" value="1"/>
</dbReference>
<dbReference type="EC" id="4.1.1.5" evidence="4 9"/>
<dbReference type="NCBIfam" id="TIGR01252">
    <property type="entry name" value="acetolac_decarb"/>
    <property type="match status" value="1"/>
</dbReference>